<dbReference type="EMBL" id="BMZC01000014">
    <property type="protein sequence ID" value="GGZ78376.1"/>
    <property type="molecule type" value="Genomic_DNA"/>
</dbReference>
<accession>A0A8H9M689</accession>
<dbReference type="RefSeq" id="WP_191867053.1">
    <property type="nucleotide sequence ID" value="NZ_BMZC01000014.1"/>
</dbReference>
<evidence type="ECO:0000313" key="1">
    <source>
        <dbReference type="EMBL" id="GGZ78376.1"/>
    </source>
</evidence>
<name>A0A8H9M689_9ALTE</name>
<gene>
    <name evidence="1" type="ORF">GCM10011274_40670</name>
</gene>
<evidence type="ECO:0000313" key="2">
    <source>
        <dbReference type="Proteomes" id="UP000622604"/>
    </source>
</evidence>
<organism evidence="1 2">
    <name type="scientific">Paraglaciecola chathamensis</name>
    <dbReference type="NCBI Taxonomy" id="368405"/>
    <lineage>
        <taxon>Bacteria</taxon>
        <taxon>Pseudomonadati</taxon>
        <taxon>Pseudomonadota</taxon>
        <taxon>Gammaproteobacteria</taxon>
        <taxon>Alteromonadales</taxon>
        <taxon>Alteromonadaceae</taxon>
        <taxon>Paraglaciecola</taxon>
    </lineage>
</organism>
<sequence>MTLPNLVTSQNKSWFDVVKMGLAKRSSGPRIIKPTLSSKNTMILSGPVAFDSECAAIECLKKSIESAKDMQNIIVKVPNAARKPTNVYQVCTGSIGGFKNLVTLHDEYGNAQPQEQVFNLFKGLSLFDVACILFNDPRDILAFSELYEREKSMSDNIGAFLSIFGPDMDEESNRAVSALYWSNFFNVLASDKEAAVDMSAISRWQYIPYLEWPVSENKYLQGIRYKYLIRLLSMQFKRLRKPFRLTVLGIDRLDKETTQELEKLAQIPKIHTLYSGRYPNHDMDSKVVSFIESLFNSTECAQLMQTGQVISHPQWLSPYIETLSTLPHLQAITCIGTQEFITRYSPLNTKPQHINGAGNI</sequence>
<reference evidence="1" key="2">
    <citation type="submission" date="2020-09" db="EMBL/GenBank/DDBJ databases">
        <authorList>
            <person name="Sun Q."/>
            <person name="Kim S."/>
        </authorList>
    </citation>
    <scope>NUCLEOTIDE SEQUENCE</scope>
    <source>
        <strain evidence="1">KCTC 32337</strain>
    </source>
</reference>
<comment type="caution">
    <text evidence="1">The sequence shown here is derived from an EMBL/GenBank/DDBJ whole genome shotgun (WGS) entry which is preliminary data.</text>
</comment>
<protein>
    <submittedName>
        <fullName evidence="1">Uncharacterized protein</fullName>
    </submittedName>
</protein>
<dbReference type="AlphaFoldDB" id="A0A8H9M689"/>
<proteinExistence type="predicted"/>
<reference evidence="1" key="1">
    <citation type="journal article" date="2014" name="Int. J. Syst. Evol. Microbiol.">
        <title>Complete genome sequence of Corynebacterium casei LMG S-19264T (=DSM 44701T), isolated from a smear-ripened cheese.</title>
        <authorList>
            <consortium name="US DOE Joint Genome Institute (JGI-PGF)"/>
            <person name="Walter F."/>
            <person name="Albersmeier A."/>
            <person name="Kalinowski J."/>
            <person name="Ruckert C."/>
        </authorList>
    </citation>
    <scope>NUCLEOTIDE SEQUENCE</scope>
    <source>
        <strain evidence="1">KCTC 32337</strain>
    </source>
</reference>
<dbReference type="Proteomes" id="UP000622604">
    <property type="component" value="Unassembled WGS sequence"/>
</dbReference>